<evidence type="ECO:0000256" key="1">
    <source>
        <dbReference type="SAM" id="MobiDB-lite"/>
    </source>
</evidence>
<keyword evidence="3" id="KW-1185">Reference proteome</keyword>
<feature type="region of interest" description="Disordered" evidence="1">
    <location>
        <begin position="31"/>
        <end position="52"/>
    </location>
</feature>
<protein>
    <recommendedName>
        <fullName evidence="4">PPE family protein</fullName>
    </recommendedName>
</protein>
<accession>A0A9N7QN13</accession>
<reference evidence="2" key="1">
    <citation type="submission" date="2022-06" db="EMBL/GenBank/DDBJ databases">
        <title>Complete genome sequence of Mycobacterium pseudoshottsii NJB1907-Z4.</title>
        <authorList>
            <person name="Komine T."/>
            <person name="Fukano H."/>
            <person name="Wada S."/>
        </authorList>
    </citation>
    <scope>NUCLEOTIDE SEQUENCE</scope>
    <source>
        <strain evidence="2">NJB1907-Z4</strain>
    </source>
</reference>
<dbReference type="Proteomes" id="UP001058626">
    <property type="component" value="Chromosome"/>
</dbReference>
<name>A0A9N7QN13_9MYCO</name>
<dbReference type="AlphaFoldDB" id="A0A9N7QN13"/>
<proteinExistence type="predicted"/>
<dbReference type="RefSeq" id="WP_231507077.1">
    <property type="nucleotide sequence ID" value="NZ_AP026367.1"/>
</dbReference>
<sequence length="52" mass="5062">MAGSGVGAGGGGSNVGFFNSGSGGYNSGFMNSGKYDSGAINTRTEQSGFFGR</sequence>
<evidence type="ECO:0000313" key="2">
    <source>
        <dbReference type="EMBL" id="BDN82894.1"/>
    </source>
</evidence>
<gene>
    <name evidence="2" type="ORF">NJB1907Z4_C31090</name>
</gene>
<dbReference type="EMBL" id="AP026367">
    <property type="protein sequence ID" value="BDN82894.1"/>
    <property type="molecule type" value="Genomic_DNA"/>
</dbReference>
<organism evidence="2 3">
    <name type="scientific">Mycobacterium pseudoshottsii</name>
    <dbReference type="NCBI Taxonomy" id="265949"/>
    <lineage>
        <taxon>Bacteria</taxon>
        <taxon>Bacillati</taxon>
        <taxon>Actinomycetota</taxon>
        <taxon>Actinomycetes</taxon>
        <taxon>Mycobacteriales</taxon>
        <taxon>Mycobacteriaceae</taxon>
        <taxon>Mycobacterium</taxon>
        <taxon>Mycobacterium ulcerans group</taxon>
    </lineage>
</organism>
<feature type="compositionally biased region" description="Polar residues" evidence="1">
    <location>
        <begin position="39"/>
        <end position="52"/>
    </location>
</feature>
<evidence type="ECO:0008006" key="4">
    <source>
        <dbReference type="Google" id="ProtNLM"/>
    </source>
</evidence>
<evidence type="ECO:0000313" key="3">
    <source>
        <dbReference type="Proteomes" id="UP001058626"/>
    </source>
</evidence>